<evidence type="ECO:0000313" key="7">
    <source>
        <dbReference type="Proteomes" id="UP000051515"/>
    </source>
</evidence>
<keyword evidence="2" id="KW-0479">Metal-binding</keyword>
<dbReference type="EMBL" id="AZDY01000038">
    <property type="protein sequence ID" value="KRK82647.1"/>
    <property type="molecule type" value="Genomic_DNA"/>
</dbReference>
<dbReference type="PANTHER" id="PTHR46017">
    <property type="entry name" value="ALPHA-MANNOSIDASE 2C1"/>
    <property type="match status" value="1"/>
</dbReference>
<dbReference type="GO" id="GO:0006013">
    <property type="term" value="P:mannose metabolic process"/>
    <property type="evidence" value="ECO:0007669"/>
    <property type="project" value="InterPro"/>
</dbReference>
<dbReference type="InterPro" id="IPR037094">
    <property type="entry name" value="Glyco_hydro_38_cen_sf"/>
</dbReference>
<dbReference type="RefSeq" id="WP_056953840.1">
    <property type="nucleotide sequence ID" value="NZ_AZDY01000038.1"/>
</dbReference>
<name>A0A0R1KTW6_9LACO</name>
<dbReference type="STRING" id="1423788.FC78_GL002658"/>
<proteinExistence type="inferred from homology"/>
<dbReference type="InterPro" id="IPR041147">
    <property type="entry name" value="GH38_C"/>
</dbReference>
<dbReference type="Gene3D" id="2.60.40.2210">
    <property type="match status" value="1"/>
</dbReference>
<comment type="caution">
    <text evidence="6">The sequence shown here is derived from an EMBL/GenBank/DDBJ whole genome shotgun (WGS) entry which is preliminary data.</text>
</comment>
<dbReference type="Gene3D" id="3.20.110.10">
    <property type="entry name" value="Glycoside hydrolase 38, N terminal domain"/>
    <property type="match status" value="1"/>
</dbReference>
<dbReference type="InterPro" id="IPR000602">
    <property type="entry name" value="Glyco_hydro_38_N"/>
</dbReference>
<organism evidence="6 7">
    <name type="scientific">Companilactobacillus bobalius DSM 19674</name>
    <dbReference type="NCBI Taxonomy" id="1423788"/>
    <lineage>
        <taxon>Bacteria</taxon>
        <taxon>Bacillati</taxon>
        <taxon>Bacillota</taxon>
        <taxon>Bacilli</taxon>
        <taxon>Lactobacillales</taxon>
        <taxon>Lactobacillaceae</taxon>
        <taxon>Companilactobacillus</taxon>
        <taxon>Companilactobacillus bobalius</taxon>
    </lineage>
</organism>
<dbReference type="InterPro" id="IPR011682">
    <property type="entry name" value="Glyco_hydro_38_C"/>
</dbReference>
<keyword evidence="4" id="KW-0326">Glycosidase</keyword>
<dbReference type="GO" id="GO:0046872">
    <property type="term" value="F:metal ion binding"/>
    <property type="evidence" value="ECO:0007669"/>
    <property type="project" value="UniProtKB-KW"/>
</dbReference>
<evidence type="ECO:0000259" key="5">
    <source>
        <dbReference type="SMART" id="SM00872"/>
    </source>
</evidence>
<dbReference type="Gene3D" id="2.70.98.30">
    <property type="entry name" value="Golgi alpha-mannosidase II, domain 4"/>
    <property type="match status" value="1"/>
</dbReference>
<accession>A0A0R1KTW6</accession>
<keyword evidence="7" id="KW-1185">Reference proteome</keyword>
<dbReference type="SUPFAM" id="SSF88713">
    <property type="entry name" value="Glycoside hydrolase/deacetylase"/>
    <property type="match status" value="1"/>
</dbReference>
<sequence>MSKKKVFVISHSHWDREWYMAYEQHHMRLIKLMDDLLDLFNKESEFNSFHLDGQTIILDDYLKVRPERRAEVEKRVAEGKLRVGPFYILQDDFLISPEANTRDMLIGHQDSKKWGNQVNLGYFPDTFGNMGQTPQMLKLADLKYAAFGRGVKPTGLNNQVFDNEKYSSQYSEMWWQGPDNSKVLSVLFANWYSNGNEIPVDKTEAKKFWDQKLADAEKYASTDNLLMMNGVDHQPVQKNVIEALKVAQELYPDYEFIHSNFDDYLKAVSKSIPKDLGKVDGELTSQETDGWYTLANTASSRVYLKQDNTKVERELENIAEPLATMAYNGTKDYPHDQLRYAWKMLLQNNPHDSICGCSVDDVHREMMTRFAKSREVGEFVAKDAIKTLASQINTSTFPEGSKPFILINTNGHEKTEMKTVEIEWKRALFADGKPDEQYEAMKKAQRELPDFKVIDANGNKIPFEMVSSDVRFGYDLPKNKFRIPYMALYVTVQLDLTDMPAFSWKSLALASSEESEKTDTTKFYDENTQVLENNWLQVSINSNGSLNIFDKKTGRKFDDQLVFEDTGDIGNEYIYRQSADKKTVLSTDSTAEIKVLQNNFLGAKVQLRQTMMIPKSADERLEYERQAVIDITNRKANRSDKLVPLTITTVITLSKNADQLKFKTSFNNQMKDHRVRVLFKTNLKSDYNLADSIFETVKRPNHVSDTWKNPTNPQHQQTFVNICDDKGGVTVGNFGLNEYEILPKDNTIAVTLLRCVGEMGDWGYFGTPDAQCLGQFSFEYSLAFHSSTVASQTHTYQQAKTNQVSVQSVQTDIHEGKKKSEDAFLTLQTDNFAVTSLKQAENSDGNILRGYNLTNDEAQINSNILKQAKTVNFLEEDYPVDKLDILNPAEIRTYKFSF</sequence>
<comment type="similarity">
    <text evidence="1">Belongs to the glycosyl hydrolase 38 family.</text>
</comment>
<dbReference type="PATRIC" id="fig|1423788.3.peg.2729"/>
<evidence type="ECO:0000256" key="2">
    <source>
        <dbReference type="ARBA" id="ARBA00022723"/>
    </source>
</evidence>
<dbReference type="AlphaFoldDB" id="A0A0R1KTW6"/>
<dbReference type="Gene3D" id="1.20.1270.50">
    <property type="entry name" value="Glycoside hydrolase family 38, central domain"/>
    <property type="match status" value="1"/>
</dbReference>
<dbReference type="Gene3D" id="2.60.40.2220">
    <property type="match status" value="1"/>
</dbReference>
<dbReference type="Pfam" id="PF07748">
    <property type="entry name" value="Glyco_hydro_38C"/>
    <property type="match status" value="1"/>
</dbReference>
<dbReference type="InterPro" id="IPR027291">
    <property type="entry name" value="Glyco_hydro_38_N_sf"/>
</dbReference>
<dbReference type="InterPro" id="IPR028995">
    <property type="entry name" value="Glyco_hydro_57/38_cen_sf"/>
</dbReference>
<keyword evidence="3 6" id="KW-0378">Hydrolase</keyword>
<gene>
    <name evidence="6" type="ORF">FC78_GL002658</name>
</gene>
<dbReference type="GO" id="GO:0009313">
    <property type="term" value="P:oligosaccharide catabolic process"/>
    <property type="evidence" value="ECO:0007669"/>
    <property type="project" value="TreeGrafter"/>
</dbReference>
<evidence type="ECO:0000313" key="6">
    <source>
        <dbReference type="EMBL" id="KRK82647.1"/>
    </source>
</evidence>
<dbReference type="SUPFAM" id="SSF74650">
    <property type="entry name" value="Galactose mutarotase-like"/>
    <property type="match status" value="1"/>
</dbReference>
<evidence type="ECO:0000256" key="3">
    <source>
        <dbReference type="ARBA" id="ARBA00022801"/>
    </source>
</evidence>
<dbReference type="InterPro" id="IPR011013">
    <property type="entry name" value="Gal_mutarotase_sf_dom"/>
</dbReference>
<dbReference type="SUPFAM" id="SSF88688">
    <property type="entry name" value="Families 57/38 glycoside transferase middle domain"/>
    <property type="match status" value="1"/>
</dbReference>
<reference evidence="6 7" key="1">
    <citation type="journal article" date="2015" name="Genome Announc.">
        <title>Expanding the biotechnology potential of lactobacilli through comparative genomics of 213 strains and associated genera.</title>
        <authorList>
            <person name="Sun Z."/>
            <person name="Harris H.M."/>
            <person name="McCann A."/>
            <person name="Guo C."/>
            <person name="Argimon S."/>
            <person name="Zhang W."/>
            <person name="Yang X."/>
            <person name="Jeffery I.B."/>
            <person name="Cooney J.C."/>
            <person name="Kagawa T.F."/>
            <person name="Liu W."/>
            <person name="Song Y."/>
            <person name="Salvetti E."/>
            <person name="Wrobel A."/>
            <person name="Rasinkangas P."/>
            <person name="Parkhill J."/>
            <person name="Rea M.C."/>
            <person name="O'Sullivan O."/>
            <person name="Ritari J."/>
            <person name="Douillard F.P."/>
            <person name="Paul Ross R."/>
            <person name="Yang R."/>
            <person name="Briner A.E."/>
            <person name="Felis G.E."/>
            <person name="de Vos W.M."/>
            <person name="Barrangou R."/>
            <person name="Klaenhammer T.R."/>
            <person name="Caufield P.W."/>
            <person name="Cui Y."/>
            <person name="Zhang H."/>
            <person name="O'Toole P.W."/>
        </authorList>
    </citation>
    <scope>NUCLEOTIDE SEQUENCE [LARGE SCALE GENOMIC DNA]</scope>
    <source>
        <strain evidence="6 7">DSM 19674</strain>
    </source>
</reference>
<dbReference type="Proteomes" id="UP000051515">
    <property type="component" value="Unassembled WGS sequence"/>
</dbReference>
<dbReference type="InterPro" id="IPR041509">
    <property type="entry name" value="GH38_beta-1"/>
</dbReference>
<dbReference type="GO" id="GO:0004559">
    <property type="term" value="F:alpha-mannosidase activity"/>
    <property type="evidence" value="ECO:0007669"/>
    <property type="project" value="InterPro"/>
</dbReference>
<dbReference type="Pfam" id="PF09261">
    <property type="entry name" value="Alpha-mann_mid"/>
    <property type="match status" value="1"/>
</dbReference>
<evidence type="ECO:0000256" key="1">
    <source>
        <dbReference type="ARBA" id="ARBA00009792"/>
    </source>
</evidence>
<evidence type="ECO:0000256" key="4">
    <source>
        <dbReference type="ARBA" id="ARBA00023295"/>
    </source>
</evidence>
<feature type="domain" description="Glycoside hydrolase family 38 central" evidence="5">
    <location>
        <begin position="297"/>
        <end position="370"/>
    </location>
</feature>
<dbReference type="Pfam" id="PF18438">
    <property type="entry name" value="Glyco_hydro_38"/>
    <property type="match status" value="1"/>
</dbReference>
<dbReference type="OrthoDB" id="9764050at2"/>
<dbReference type="GO" id="GO:0030246">
    <property type="term" value="F:carbohydrate binding"/>
    <property type="evidence" value="ECO:0007669"/>
    <property type="project" value="InterPro"/>
</dbReference>
<protein>
    <submittedName>
        <fullName evidence="6">Family 38 glycosyl hydrolase</fullName>
    </submittedName>
</protein>
<dbReference type="Pfam" id="PF17677">
    <property type="entry name" value="Glyco_hydro38C2"/>
    <property type="match status" value="1"/>
</dbReference>
<dbReference type="SMART" id="SM00872">
    <property type="entry name" value="Alpha-mann_mid"/>
    <property type="match status" value="1"/>
</dbReference>
<dbReference type="Pfam" id="PF01074">
    <property type="entry name" value="Glyco_hydro_38N"/>
    <property type="match status" value="1"/>
</dbReference>
<dbReference type="InterPro" id="IPR015341">
    <property type="entry name" value="Glyco_hydro_38_cen"/>
</dbReference>
<dbReference type="PANTHER" id="PTHR46017:SF2">
    <property type="entry name" value="MANNOSYLGLYCERATE HYDROLASE"/>
    <property type="match status" value="1"/>
</dbReference>
<dbReference type="CDD" id="cd10814">
    <property type="entry name" value="GH38N_AMII_SpGH38_like"/>
    <property type="match status" value="1"/>
</dbReference>
<dbReference type="InterPro" id="IPR011330">
    <property type="entry name" value="Glyco_hydro/deAcase_b/a-brl"/>
</dbReference>